<dbReference type="AlphaFoldDB" id="A0A5R8KEV2"/>
<evidence type="ECO:0000256" key="2">
    <source>
        <dbReference type="SAM" id="SignalP"/>
    </source>
</evidence>
<evidence type="ECO:0000313" key="3">
    <source>
        <dbReference type="EMBL" id="TLD70787.1"/>
    </source>
</evidence>
<dbReference type="RefSeq" id="WP_138086258.1">
    <property type="nucleotide sequence ID" value="NZ_VAUV01000007.1"/>
</dbReference>
<keyword evidence="4" id="KW-1185">Reference proteome</keyword>
<name>A0A5R8KEV2_9BACT</name>
<keyword evidence="1" id="KW-0812">Transmembrane</keyword>
<keyword evidence="1" id="KW-0472">Membrane</keyword>
<proteinExistence type="predicted"/>
<evidence type="ECO:0000313" key="4">
    <source>
        <dbReference type="Proteomes" id="UP000306196"/>
    </source>
</evidence>
<evidence type="ECO:0000256" key="1">
    <source>
        <dbReference type="SAM" id="Phobius"/>
    </source>
</evidence>
<comment type="caution">
    <text evidence="3">The sequence shown here is derived from an EMBL/GenBank/DDBJ whole genome shotgun (WGS) entry which is preliminary data.</text>
</comment>
<accession>A0A5R8KEV2</accession>
<dbReference type="EMBL" id="VAUV01000007">
    <property type="protein sequence ID" value="TLD70787.1"/>
    <property type="molecule type" value="Genomic_DNA"/>
</dbReference>
<dbReference type="OrthoDB" id="9898035at2"/>
<reference evidence="3 4" key="1">
    <citation type="submission" date="2019-05" db="EMBL/GenBank/DDBJ databases">
        <title>Verrucobacter flavum gen. nov., sp. nov. a new member of the family Verrucomicrobiaceae.</title>
        <authorList>
            <person name="Szuroczki S."/>
            <person name="Abbaszade G."/>
            <person name="Szabo A."/>
            <person name="Felfoldi T."/>
            <person name="Schumann P."/>
            <person name="Boka K."/>
            <person name="Keki Z."/>
            <person name="Toumi M."/>
            <person name="Toth E."/>
        </authorList>
    </citation>
    <scope>NUCLEOTIDE SEQUENCE [LARGE SCALE GENOMIC DNA]</scope>
    <source>
        <strain evidence="3 4">MG-N-17</strain>
    </source>
</reference>
<feature type="transmembrane region" description="Helical" evidence="1">
    <location>
        <begin position="191"/>
        <end position="216"/>
    </location>
</feature>
<protein>
    <recommendedName>
        <fullName evidence="5">PEP-CTERM sorting domain-containing protein</fullName>
    </recommendedName>
</protein>
<evidence type="ECO:0008006" key="5">
    <source>
        <dbReference type="Google" id="ProtNLM"/>
    </source>
</evidence>
<sequence>MKFLPYLLFSLLLTPAHAAITLYSSNFSASASTGVNSIQGWTNTTAPAVRSTTGFDNFSADSGLTFGGDGVKGDGSLYLNATTAGSFLWTLDLTGTMDFGEAFLLSGSAFNANASQNSNYTISLFNVTDNVALVTSGDLGRTRIGAVNDNTNAFTDFSLLYTAKASDIGDVLQIRVNSTWNDPSRDAYFDYITLAAAVPEPGLGALILLGFSTLLFTRKRVK</sequence>
<keyword evidence="1" id="KW-1133">Transmembrane helix</keyword>
<dbReference type="Proteomes" id="UP000306196">
    <property type="component" value="Unassembled WGS sequence"/>
</dbReference>
<feature type="signal peptide" evidence="2">
    <location>
        <begin position="1"/>
        <end position="18"/>
    </location>
</feature>
<feature type="chain" id="PRO_5024377851" description="PEP-CTERM sorting domain-containing protein" evidence="2">
    <location>
        <begin position="19"/>
        <end position="222"/>
    </location>
</feature>
<gene>
    <name evidence="3" type="ORF">FEM03_10790</name>
</gene>
<keyword evidence="2" id="KW-0732">Signal</keyword>
<organism evidence="3 4">
    <name type="scientific">Phragmitibacter flavus</name>
    <dbReference type="NCBI Taxonomy" id="2576071"/>
    <lineage>
        <taxon>Bacteria</taxon>
        <taxon>Pseudomonadati</taxon>
        <taxon>Verrucomicrobiota</taxon>
        <taxon>Verrucomicrobiia</taxon>
        <taxon>Verrucomicrobiales</taxon>
        <taxon>Verrucomicrobiaceae</taxon>
        <taxon>Phragmitibacter</taxon>
    </lineage>
</organism>